<dbReference type="GO" id="GO:0004252">
    <property type="term" value="F:serine-type endopeptidase activity"/>
    <property type="evidence" value="ECO:0007669"/>
    <property type="project" value="UniProtKB-UniRule"/>
</dbReference>
<dbReference type="EMBL" id="IACF01001217">
    <property type="protein sequence ID" value="LAB66931.1"/>
    <property type="molecule type" value="mRNA"/>
</dbReference>
<dbReference type="InterPro" id="IPR001254">
    <property type="entry name" value="Trypsin_dom"/>
</dbReference>
<dbReference type="SMART" id="SM00680">
    <property type="entry name" value="CLIP"/>
    <property type="match status" value="1"/>
</dbReference>
<dbReference type="InterPro" id="IPR043504">
    <property type="entry name" value="Peptidase_S1_PA_chymotrypsin"/>
</dbReference>
<evidence type="ECO:0000313" key="16">
    <source>
        <dbReference type="EMBL" id="LAC20655.1"/>
    </source>
</evidence>
<dbReference type="AlphaFoldDB" id="A0A2P2HYT0"/>
<protein>
    <recommendedName>
        <fullName evidence="11">CLIP domain-containing serine protease</fullName>
        <ecNumber evidence="10">3.4.21.-</ecNumber>
    </recommendedName>
</protein>
<dbReference type="InterPro" id="IPR033116">
    <property type="entry name" value="TRYPSIN_SER"/>
</dbReference>
<proteinExistence type="evidence at transcript level"/>
<dbReference type="PROSITE" id="PS50240">
    <property type="entry name" value="TRYPSIN_DOM"/>
    <property type="match status" value="1"/>
</dbReference>
<feature type="region of interest" description="Disordered" evidence="12">
    <location>
        <begin position="206"/>
        <end position="255"/>
    </location>
</feature>
<keyword evidence="4 11" id="KW-0732">Signal</keyword>
<keyword evidence="7" id="KW-0865">Zymogen</keyword>
<comment type="subcellular location">
    <subcellularLocation>
        <location evidence="1 11">Secreted</location>
    </subcellularLocation>
</comment>
<comment type="similarity">
    <text evidence="9 11">Belongs to the peptidase S1 family. CLIP subfamily.</text>
</comment>
<reference evidence="16" key="1">
    <citation type="submission" date="2017-11" db="EMBL/GenBank/DDBJ databases">
        <title>The sensing device of the deep-sea amphipod.</title>
        <authorList>
            <person name="Kobayashi H."/>
            <person name="Nagahama T."/>
            <person name="Arai W."/>
            <person name="Sasagawa Y."/>
            <person name="Umeda M."/>
            <person name="Hayashi T."/>
            <person name="Nikaido I."/>
            <person name="Watanabe H."/>
            <person name="Oguri K."/>
            <person name="Kitazato H."/>
            <person name="Fujioka K."/>
            <person name="Kido Y."/>
            <person name="Takami H."/>
        </authorList>
    </citation>
    <scope>NUCLEOTIDE SEQUENCE</scope>
    <source>
        <tissue evidence="16">Whole body</tissue>
    </source>
</reference>
<dbReference type="PANTHER" id="PTHR24256">
    <property type="entry name" value="TRYPTASE-RELATED"/>
    <property type="match status" value="1"/>
</dbReference>
<evidence type="ECO:0000256" key="3">
    <source>
        <dbReference type="ARBA" id="ARBA00022670"/>
    </source>
</evidence>
<evidence type="ECO:0000313" key="15">
    <source>
        <dbReference type="EMBL" id="LAB66931.1"/>
    </source>
</evidence>
<evidence type="ECO:0000256" key="10">
    <source>
        <dbReference type="RuleBase" id="RU363034"/>
    </source>
</evidence>
<keyword evidence="6 10" id="KW-0720">Serine protease</keyword>
<feature type="signal peptide" evidence="11">
    <location>
        <begin position="1"/>
        <end position="24"/>
    </location>
</feature>
<keyword evidence="5 10" id="KW-0378">Hydrolase</keyword>
<evidence type="ECO:0000256" key="1">
    <source>
        <dbReference type="ARBA" id="ARBA00004613"/>
    </source>
</evidence>
<dbReference type="InterPro" id="IPR022700">
    <property type="entry name" value="CLIP"/>
</dbReference>
<dbReference type="PROSITE" id="PS00134">
    <property type="entry name" value="TRYPSIN_HIS"/>
    <property type="match status" value="1"/>
</dbReference>
<dbReference type="PRINTS" id="PR00722">
    <property type="entry name" value="CHYMOTRYPSIN"/>
</dbReference>
<feature type="domain" description="Peptidase S1" evidence="13">
    <location>
        <begin position="274"/>
        <end position="527"/>
    </location>
</feature>
<evidence type="ECO:0000256" key="9">
    <source>
        <dbReference type="ARBA" id="ARBA00024195"/>
    </source>
</evidence>
<dbReference type="PROSITE" id="PS00135">
    <property type="entry name" value="TRYPSIN_SER"/>
    <property type="match status" value="1"/>
</dbReference>
<reference evidence="15" key="2">
    <citation type="journal article" date="2018" name="Biosci. Biotechnol. Biochem.">
        <title>Polysaccharide hydrolase of the hadal zone amphipods Hirondellea gigas.</title>
        <authorList>
            <person name="Kobayashi H."/>
            <person name="Nagahama T."/>
            <person name="Arai W."/>
            <person name="Sasagawa Y."/>
            <person name="Umeda M."/>
            <person name="Hayashi T."/>
            <person name="Nikaido I."/>
            <person name="Watanabe H."/>
            <person name="Oguri K."/>
            <person name="Kitazato H."/>
            <person name="Fujioka K."/>
            <person name="Kido Y."/>
            <person name="Takami H."/>
        </authorList>
    </citation>
    <scope>NUCLEOTIDE SEQUENCE</scope>
    <source>
        <tissue evidence="15">Whole body</tissue>
    </source>
</reference>
<dbReference type="Pfam" id="PF12032">
    <property type="entry name" value="CLIP"/>
    <property type="match status" value="1"/>
</dbReference>
<dbReference type="SUPFAM" id="SSF50494">
    <property type="entry name" value="Trypsin-like serine proteases"/>
    <property type="match status" value="1"/>
</dbReference>
<feature type="domain" description="Clip" evidence="14">
    <location>
        <begin position="47"/>
        <end position="94"/>
    </location>
</feature>
<dbReference type="InterPro" id="IPR038565">
    <property type="entry name" value="CLIP_sf"/>
</dbReference>
<sequence>MKRLGMSCISQALLLWVAFISALAAAHVLAGDRSSRNSNRSRSSSNSCHNRETCVPVRQCPILLRLLRSRSALDRRAVRRAICGYEGINAKVCCRSPSTSVIAVPEESFLSTSERVPPPRMPEVQPNRKLFREILQLEHERPSREPFSLASQFLTPTIVLLTANNSLENQIYFPRHQTNNVHTQIDTSRKPNKYKNPDYFHKIPVKELNNPNIPSNTFGKLNRVHRNSSENSTGERNPSRRPTDYDDEEQVDRQTDALLPRPDQCVSQINRLRIYGGTAAVMASHPWLAAIMYTRGSHGQSSIQCSGALINDRYVVTAAHCLDTRETANMKLSSVVLGEWDASTDPDCVHGVCTDPVLKFGVAEAVIHPQYNKRFRYASDIALLRLNAKVTFSKFVKPLCLPPLQLTPEMVAVGAPTTVAGWGATRTHKSSNVLQEVTLNIANPYTCKRIFPRYFDVNGPQICIGGNSGEDTCKGDSGSPVVQTTSSGYQYLLAVTSYGSPTCGREDYPAVYTSVAHYVKWIRQTIRQ</sequence>
<evidence type="ECO:0000259" key="13">
    <source>
        <dbReference type="PROSITE" id="PS50240"/>
    </source>
</evidence>
<evidence type="ECO:0000256" key="4">
    <source>
        <dbReference type="ARBA" id="ARBA00022729"/>
    </source>
</evidence>
<dbReference type="FunFam" id="2.40.10.10:FF:000146">
    <property type="entry name" value="Serine protease 53"/>
    <property type="match status" value="1"/>
</dbReference>
<evidence type="ECO:0000256" key="7">
    <source>
        <dbReference type="ARBA" id="ARBA00023145"/>
    </source>
</evidence>
<evidence type="ECO:0000259" key="14">
    <source>
        <dbReference type="PROSITE" id="PS51888"/>
    </source>
</evidence>
<evidence type="ECO:0000256" key="12">
    <source>
        <dbReference type="SAM" id="MobiDB-lite"/>
    </source>
</evidence>
<evidence type="ECO:0000256" key="2">
    <source>
        <dbReference type="ARBA" id="ARBA00022525"/>
    </source>
</evidence>
<keyword evidence="3 10" id="KW-0645">Protease</keyword>
<dbReference type="GO" id="GO:0006508">
    <property type="term" value="P:proteolysis"/>
    <property type="evidence" value="ECO:0007669"/>
    <property type="project" value="UniProtKB-KW"/>
</dbReference>
<evidence type="ECO:0000256" key="5">
    <source>
        <dbReference type="ARBA" id="ARBA00022801"/>
    </source>
</evidence>
<name>A0A2P2HYT0_9CRUS</name>
<dbReference type="InterPro" id="IPR051487">
    <property type="entry name" value="Ser/Thr_Proteases_Immune/Dev"/>
</dbReference>
<dbReference type="Gene3D" id="3.30.1640.30">
    <property type="match status" value="1"/>
</dbReference>
<evidence type="ECO:0000256" key="6">
    <source>
        <dbReference type="ARBA" id="ARBA00022825"/>
    </source>
</evidence>
<feature type="chain" id="PRO_5034098105" description="CLIP domain-containing serine protease" evidence="11">
    <location>
        <begin position="25"/>
        <end position="528"/>
    </location>
</feature>
<evidence type="ECO:0000256" key="11">
    <source>
        <dbReference type="RuleBase" id="RU366078"/>
    </source>
</evidence>
<evidence type="ECO:0000256" key="8">
    <source>
        <dbReference type="ARBA" id="ARBA00023157"/>
    </source>
</evidence>
<dbReference type="InterPro" id="IPR001314">
    <property type="entry name" value="Peptidase_S1A"/>
</dbReference>
<dbReference type="SMART" id="SM00020">
    <property type="entry name" value="Tryp_SPc"/>
    <property type="match status" value="1"/>
</dbReference>
<dbReference type="InterPro" id="IPR018114">
    <property type="entry name" value="TRYPSIN_HIS"/>
</dbReference>
<accession>A0A2P2HYT0</accession>
<dbReference type="EMBL" id="IACT01001300">
    <property type="protein sequence ID" value="LAC20655.1"/>
    <property type="molecule type" value="mRNA"/>
</dbReference>
<comment type="domain">
    <text evidence="11">The clip domain consists of 35-55 residues which are 'knitted' together usually by 3 conserved disulfide bonds forming a clip-like compact structure.</text>
</comment>
<dbReference type="PROSITE" id="PS51888">
    <property type="entry name" value="CLIP"/>
    <property type="match status" value="1"/>
</dbReference>
<dbReference type="InterPro" id="IPR009003">
    <property type="entry name" value="Peptidase_S1_PA"/>
</dbReference>
<dbReference type="EC" id="3.4.21.-" evidence="10"/>
<organism evidence="15">
    <name type="scientific">Hirondellea gigas</name>
    <dbReference type="NCBI Taxonomy" id="1518452"/>
    <lineage>
        <taxon>Eukaryota</taxon>
        <taxon>Metazoa</taxon>
        <taxon>Ecdysozoa</taxon>
        <taxon>Arthropoda</taxon>
        <taxon>Crustacea</taxon>
        <taxon>Multicrustacea</taxon>
        <taxon>Malacostraca</taxon>
        <taxon>Eumalacostraca</taxon>
        <taxon>Peracarida</taxon>
        <taxon>Amphipoda</taxon>
        <taxon>Amphilochidea</taxon>
        <taxon>Lysianassida</taxon>
        <taxon>Lysianassidira</taxon>
        <taxon>Lysianassoidea</taxon>
        <taxon>Lysianassidae</taxon>
        <taxon>Hirondellea</taxon>
    </lineage>
</organism>
<keyword evidence="8" id="KW-1015">Disulfide bond</keyword>
<dbReference type="GO" id="GO:0005576">
    <property type="term" value="C:extracellular region"/>
    <property type="evidence" value="ECO:0007669"/>
    <property type="project" value="UniProtKB-SubCell"/>
</dbReference>
<dbReference type="CDD" id="cd00190">
    <property type="entry name" value="Tryp_SPc"/>
    <property type="match status" value="1"/>
</dbReference>
<dbReference type="Pfam" id="PF00089">
    <property type="entry name" value="Trypsin"/>
    <property type="match status" value="1"/>
</dbReference>
<keyword evidence="2 11" id="KW-0964">Secreted</keyword>
<feature type="compositionally biased region" description="Polar residues" evidence="12">
    <location>
        <begin position="209"/>
        <end position="219"/>
    </location>
</feature>
<dbReference type="Gene3D" id="2.40.10.10">
    <property type="entry name" value="Trypsin-like serine proteases"/>
    <property type="match status" value="2"/>
</dbReference>